<dbReference type="OrthoDB" id="9780267at2"/>
<evidence type="ECO:0000313" key="2">
    <source>
        <dbReference type="EMBL" id="ATX83042.1"/>
    </source>
</evidence>
<keyword evidence="3" id="KW-1185">Reference proteome</keyword>
<name>A0A2K8L7D2_9PROT</name>
<protein>
    <submittedName>
        <fullName evidence="2">Putative membrane protein</fullName>
    </submittedName>
</protein>
<dbReference type="AlphaFoldDB" id="A0A2K8L7D2"/>
<keyword evidence="1" id="KW-1133">Transmembrane helix</keyword>
<dbReference type="KEGG" id="mfn:Ga0123462_2208"/>
<sequence>MASLRKYLLAGVVALAPLLVTVALINWLIELSDDALSLLPAGYAPETLIGIDIPGLGIILALLFIITIGMLTTHFIGHHLMRLVDRIMGRIPLVRSIYKATRQLLEATLSDSSSAFQKVVMVPFPDKATMVIGFVTGETAVAIHGASETRVSVFVPSTPVPTTGWLLFVDPVQIVYLDMSVEEGMKLVLSGGTLPAGNGGKPEEQGK</sequence>
<evidence type="ECO:0000313" key="3">
    <source>
        <dbReference type="Proteomes" id="UP000231637"/>
    </source>
</evidence>
<dbReference type="PANTHER" id="PTHR31876">
    <property type="entry name" value="COV-LIKE PROTEIN 1"/>
    <property type="match status" value="1"/>
</dbReference>
<gene>
    <name evidence="2" type="ORF">Ga0123462_2208</name>
</gene>
<dbReference type="Proteomes" id="UP000231637">
    <property type="component" value="Chromosome"/>
</dbReference>
<keyword evidence="1" id="KW-0472">Membrane</keyword>
<dbReference type="Pfam" id="PF04367">
    <property type="entry name" value="DUF502"/>
    <property type="match status" value="1"/>
</dbReference>
<evidence type="ECO:0000256" key="1">
    <source>
        <dbReference type="SAM" id="Phobius"/>
    </source>
</evidence>
<feature type="transmembrane region" description="Helical" evidence="1">
    <location>
        <begin position="49"/>
        <end position="76"/>
    </location>
</feature>
<organism evidence="2 3">
    <name type="scientific">Mariprofundus ferrinatatus</name>
    <dbReference type="NCBI Taxonomy" id="1921087"/>
    <lineage>
        <taxon>Bacteria</taxon>
        <taxon>Pseudomonadati</taxon>
        <taxon>Pseudomonadota</taxon>
        <taxon>Candidatius Mariprofundia</taxon>
        <taxon>Mariprofundales</taxon>
        <taxon>Mariprofundaceae</taxon>
        <taxon>Mariprofundus</taxon>
    </lineage>
</organism>
<keyword evidence="1" id="KW-0812">Transmembrane</keyword>
<accession>A0A2K8L7D2</accession>
<dbReference type="RefSeq" id="WP_100266323.1">
    <property type="nucleotide sequence ID" value="NZ_CP018800.1"/>
</dbReference>
<proteinExistence type="predicted"/>
<dbReference type="EMBL" id="CP018800">
    <property type="protein sequence ID" value="ATX83042.1"/>
    <property type="molecule type" value="Genomic_DNA"/>
</dbReference>
<reference evidence="2 3" key="1">
    <citation type="submission" date="2016-12" db="EMBL/GenBank/DDBJ databases">
        <title>Isolation and genomic insights into novel planktonic Zetaproteobacteria from stratified waters of the Chesapeake Bay.</title>
        <authorList>
            <person name="McAllister S.M."/>
            <person name="Kato S."/>
            <person name="Chan C.S."/>
            <person name="Chiu B.K."/>
            <person name="Field E.K."/>
        </authorList>
    </citation>
    <scope>NUCLEOTIDE SEQUENCE [LARGE SCALE GENOMIC DNA]</scope>
    <source>
        <strain evidence="2 3">CP-8</strain>
    </source>
</reference>
<dbReference type="InterPro" id="IPR007462">
    <property type="entry name" value="COV1-like"/>
</dbReference>
<dbReference type="PANTHER" id="PTHR31876:SF26">
    <property type="entry name" value="PROTEIN LIKE COV 2"/>
    <property type="match status" value="1"/>
</dbReference>
<feature type="transmembrane region" description="Helical" evidence="1">
    <location>
        <begin position="7"/>
        <end position="29"/>
    </location>
</feature>